<dbReference type="RefSeq" id="WP_015947232.1">
    <property type="nucleotide sequence ID" value="NC_011768.1"/>
</dbReference>
<dbReference type="InterPro" id="IPR029033">
    <property type="entry name" value="His_PPase_superfam"/>
</dbReference>
<dbReference type="InterPro" id="IPR013078">
    <property type="entry name" value="His_Pase_superF_clade-1"/>
</dbReference>
<reference evidence="1 2" key="1">
    <citation type="journal article" date="2012" name="Environ. Microbiol.">
        <title>The genome sequence of Desulfatibacillum alkenivorans AK-01: a blueprint for anaerobic alkane oxidation.</title>
        <authorList>
            <person name="Callaghan A.V."/>
            <person name="Morris B.E."/>
            <person name="Pereira I.A."/>
            <person name="McInerney M.J."/>
            <person name="Austin R.N."/>
            <person name="Groves J.T."/>
            <person name="Kukor J.J."/>
            <person name="Suflita J.M."/>
            <person name="Young L.Y."/>
            <person name="Zylstra G.J."/>
            <person name="Wawrik B."/>
        </authorList>
    </citation>
    <scope>NUCLEOTIDE SEQUENCE [LARGE SCALE GENOMIC DNA]</scope>
    <source>
        <strain evidence="1 2">AK-01</strain>
    </source>
</reference>
<accession>B8FF98</accession>
<keyword evidence="2" id="KW-1185">Reference proteome</keyword>
<proteinExistence type="predicted"/>
<dbReference type="Gene3D" id="3.40.50.1240">
    <property type="entry name" value="Phosphoglycerate mutase-like"/>
    <property type="match status" value="1"/>
</dbReference>
<dbReference type="Proteomes" id="UP000000739">
    <property type="component" value="Chromosome"/>
</dbReference>
<sequence>MSRLYMVRHGQASFGTPNYDRLSPTGQEQSKNLARHLIDKQSKFHAVYTGNMLRHQQTAQPLVDEGGLEGLCPGDFVVNGAFDEYDATTVWTIQIEEMIREKPSIAQELNRLPDDREMFERLFRQAMLRWVSGEQDEEKGPTWQAFSSRVAKGVKEVMETHGDGENVIVFSSAGPVSAALQFVLDLDYTKAMELAFATLNASVTVFEFNRNHITLQGYNNVSYLDESLITDR</sequence>
<evidence type="ECO:0000313" key="2">
    <source>
        <dbReference type="Proteomes" id="UP000000739"/>
    </source>
</evidence>
<gene>
    <name evidence="1" type="ordered locus">Dalk_2465</name>
</gene>
<dbReference type="PANTHER" id="PTHR48100:SF1">
    <property type="entry name" value="HISTIDINE PHOSPHATASE FAMILY PROTEIN-RELATED"/>
    <property type="match status" value="1"/>
</dbReference>
<protein>
    <submittedName>
        <fullName evidence="1">Phosphoglycerate mutase</fullName>
    </submittedName>
</protein>
<dbReference type="EMBL" id="CP001322">
    <property type="protein sequence ID" value="ACL04158.1"/>
    <property type="molecule type" value="Genomic_DNA"/>
</dbReference>
<dbReference type="GO" id="GO:0005737">
    <property type="term" value="C:cytoplasm"/>
    <property type="evidence" value="ECO:0007669"/>
    <property type="project" value="TreeGrafter"/>
</dbReference>
<dbReference type="eggNOG" id="COG0406">
    <property type="taxonomic scope" value="Bacteria"/>
</dbReference>
<dbReference type="AlphaFoldDB" id="B8FF98"/>
<dbReference type="InterPro" id="IPR050275">
    <property type="entry name" value="PGM_Phosphatase"/>
</dbReference>
<dbReference type="PANTHER" id="PTHR48100">
    <property type="entry name" value="BROAD-SPECIFICITY PHOSPHATASE YOR283W-RELATED"/>
    <property type="match status" value="1"/>
</dbReference>
<dbReference type="GO" id="GO:0016791">
    <property type="term" value="F:phosphatase activity"/>
    <property type="evidence" value="ECO:0007669"/>
    <property type="project" value="TreeGrafter"/>
</dbReference>
<name>B8FF98_DESAL</name>
<dbReference type="SUPFAM" id="SSF53254">
    <property type="entry name" value="Phosphoglycerate mutase-like"/>
    <property type="match status" value="1"/>
</dbReference>
<dbReference type="KEGG" id="dal:Dalk_2465"/>
<organism evidence="1 2">
    <name type="scientific">Desulfatibacillum aliphaticivorans</name>
    <dbReference type="NCBI Taxonomy" id="218208"/>
    <lineage>
        <taxon>Bacteria</taxon>
        <taxon>Pseudomonadati</taxon>
        <taxon>Thermodesulfobacteriota</taxon>
        <taxon>Desulfobacteria</taxon>
        <taxon>Desulfobacterales</taxon>
        <taxon>Desulfatibacillaceae</taxon>
        <taxon>Desulfatibacillum</taxon>
    </lineage>
</organism>
<dbReference type="HOGENOM" id="CLU_084200_0_0_7"/>
<dbReference type="CDD" id="cd07067">
    <property type="entry name" value="HP_PGM_like"/>
    <property type="match status" value="1"/>
</dbReference>
<dbReference type="Pfam" id="PF00300">
    <property type="entry name" value="His_Phos_1"/>
    <property type="match status" value="1"/>
</dbReference>
<dbReference type="SMART" id="SM00855">
    <property type="entry name" value="PGAM"/>
    <property type="match status" value="1"/>
</dbReference>
<evidence type="ECO:0000313" key="1">
    <source>
        <dbReference type="EMBL" id="ACL04158.1"/>
    </source>
</evidence>